<evidence type="ECO:0000313" key="2">
    <source>
        <dbReference type="EMBL" id="SVB94778.1"/>
    </source>
</evidence>
<dbReference type="SUPFAM" id="SSF47819">
    <property type="entry name" value="HRDC-like"/>
    <property type="match status" value="1"/>
</dbReference>
<accession>A0A382I5F5</accession>
<dbReference type="GO" id="GO:0003676">
    <property type="term" value="F:nucleic acid binding"/>
    <property type="evidence" value="ECO:0007669"/>
    <property type="project" value="InterPro"/>
</dbReference>
<dbReference type="GO" id="GO:0000166">
    <property type="term" value="F:nucleotide binding"/>
    <property type="evidence" value="ECO:0007669"/>
    <property type="project" value="InterPro"/>
</dbReference>
<dbReference type="Gene3D" id="1.10.150.80">
    <property type="entry name" value="HRDC domain"/>
    <property type="match status" value="1"/>
</dbReference>
<proteinExistence type="predicted"/>
<dbReference type="InterPro" id="IPR010997">
    <property type="entry name" value="HRDC-like_sf"/>
</dbReference>
<reference evidence="2" key="1">
    <citation type="submission" date="2018-05" db="EMBL/GenBank/DDBJ databases">
        <authorList>
            <person name="Lanie J.A."/>
            <person name="Ng W.-L."/>
            <person name="Kazmierczak K.M."/>
            <person name="Andrzejewski T.M."/>
            <person name="Davidsen T.M."/>
            <person name="Wayne K.J."/>
            <person name="Tettelin H."/>
            <person name="Glass J.I."/>
            <person name="Rusch D."/>
            <person name="Podicherti R."/>
            <person name="Tsui H.-C.T."/>
            <person name="Winkler M.E."/>
        </authorList>
    </citation>
    <scope>NUCLEOTIDE SEQUENCE</scope>
</reference>
<feature type="non-terminal residue" evidence="2">
    <location>
        <position position="115"/>
    </location>
</feature>
<gene>
    <name evidence="2" type="ORF">METZ01_LOCUS247632</name>
</gene>
<dbReference type="InterPro" id="IPR002121">
    <property type="entry name" value="HRDC_dom"/>
</dbReference>
<sequence>MNEPRHDQSGTEELREMLRDWRMEQALKRSPEEGQRAFRVFHDTTLDQLCEQKPRSLKALSEIPRFGVNTETYEKYASVELNIEIGRGVLEVIDDWAESRSTRELPLDEYSYEDE</sequence>
<name>A0A382I5F5_9ZZZZ</name>
<organism evidence="2">
    <name type="scientific">marine metagenome</name>
    <dbReference type="NCBI Taxonomy" id="408172"/>
    <lineage>
        <taxon>unclassified sequences</taxon>
        <taxon>metagenomes</taxon>
        <taxon>ecological metagenomes</taxon>
    </lineage>
</organism>
<dbReference type="PROSITE" id="PS50967">
    <property type="entry name" value="HRDC"/>
    <property type="match status" value="1"/>
</dbReference>
<dbReference type="Pfam" id="PF00570">
    <property type="entry name" value="HRDC"/>
    <property type="match status" value="1"/>
</dbReference>
<evidence type="ECO:0000259" key="1">
    <source>
        <dbReference type="PROSITE" id="PS50967"/>
    </source>
</evidence>
<dbReference type="InterPro" id="IPR044876">
    <property type="entry name" value="HRDC_dom_sf"/>
</dbReference>
<dbReference type="AlphaFoldDB" id="A0A382I5F5"/>
<feature type="domain" description="HRDC" evidence="1">
    <location>
        <begin position="8"/>
        <end position="103"/>
    </location>
</feature>
<dbReference type="EMBL" id="UINC01065285">
    <property type="protein sequence ID" value="SVB94778.1"/>
    <property type="molecule type" value="Genomic_DNA"/>
</dbReference>
<protein>
    <recommendedName>
        <fullName evidence="1">HRDC domain-containing protein</fullName>
    </recommendedName>
</protein>